<evidence type="ECO:0000313" key="3">
    <source>
        <dbReference type="EMBL" id="GBP14323.1"/>
    </source>
</evidence>
<dbReference type="Pfam" id="PF13843">
    <property type="entry name" value="DDE_Tnp_1_7"/>
    <property type="match status" value="1"/>
</dbReference>
<accession>A0A4C1TIH8</accession>
<reference evidence="3 4" key="1">
    <citation type="journal article" date="2019" name="Commun. Biol.">
        <title>The bagworm genome reveals a unique fibroin gene that provides high tensile strength.</title>
        <authorList>
            <person name="Kono N."/>
            <person name="Nakamura H."/>
            <person name="Ohtoshi R."/>
            <person name="Tomita M."/>
            <person name="Numata K."/>
            <person name="Arakawa K."/>
        </authorList>
    </citation>
    <scope>NUCLEOTIDE SEQUENCE [LARGE SCALE GENOMIC DNA]</scope>
</reference>
<evidence type="ECO:0000313" key="4">
    <source>
        <dbReference type="Proteomes" id="UP000299102"/>
    </source>
</evidence>
<dbReference type="STRING" id="151549.A0A4C1TIH8"/>
<dbReference type="InterPro" id="IPR029526">
    <property type="entry name" value="PGBD"/>
</dbReference>
<proteinExistence type="predicted"/>
<feature type="domain" description="PiggyBac transposable element-derived protein" evidence="2">
    <location>
        <begin position="2"/>
        <end position="80"/>
    </location>
</feature>
<evidence type="ECO:0000256" key="1">
    <source>
        <dbReference type="SAM" id="MobiDB-lite"/>
    </source>
</evidence>
<dbReference type="Proteomes" id="UP000299102">
    <property type="component" value="Unassembled WGS sequence"/>
</dbReference>
<comment type="caution">
    <text evidence="3">The sequence shown here is derived from an EMBL/GenBank/DDBJ whole genome shotgun (WGS) entry which is preliminary data.</text>
</comment>
<evidence type="ECO:0000259" key="2">
    <source>
        <dbReference type="Pfam" id="PF13843"/>
    </source>
</evidence>
<protein>
    <submittedName>
        <fullName evidence="3">PiggyBac transposable element-derived protein 4</fullName>
    </submittedName>
</protein>
<dbReference type="OrthoDB" id="118105at2759"/>
<dbReference type="AlphaFoldDB" id="A0A4C1TIH8"/>
<keyword evidence="4" id="KW-1185">Reference proteome</keyword>
<organism evidence="3 4">
    <name type="scientific">Eumeta variegata</name>
    <name type="common">Bagworm moth</name>
    <name type="synonym">Eumeta japonica</name>
    <dbReference type="NCBI Taxonomy" id="151549"/>
    <lineage>
        <taxon>Eukaryota</taxon>
        <taxon>Metazoa</taxon>
        <taxon>Ecdysozoa</taxon>
        <taxon>Arthropoda</taxon>
        <taxon>Hexapoda</taxon>
        <taxon>Insecta</taxon>
        <taxon>Pterygota</taxon>
        <taxon>Neoptera</taxon>
        <taxon>Endopterygota</taxon>
        <taxon>Lepidoptera</taxon>
        <taxon>Glossata</taxon>
        <taxon>Ditrysia</taxon>
        <taxon>Tineoidea</taxon>
        <taxon>Psychidae</taxon>
        <taxon>Oiketicinae</taxon>
        <taxon>Eumeta</taxon>
    </lineage>
</organism>
<name>A0A4C1TIH8_EUMVA</name>
<feature type="region of interest" description="Disordered" evidence="1">
    <location>
        <begin position="80"/>
        <end position="105"/>
    </location>
</feature>
<sequence>MLTKKLKRGENISRFNDGVHVGKWKDKRDVTYITNQYTNCLTPVTNRRGQVKDKPLAIDKYNQFMSGVDRQDQLLSFYPSLDNSQGRKRTKASEQINNGASTPEAGASEAMQVNDVIVSKSILDCIDIDYVRTPIIKDTFNCS</sequence>
<gene>
    <name evidence="3" type="primary">PGBD4</name>
    <name evidence="3" type="ORF">EVAR_92324_1</name>
</gene>
<dbReference type="EMBL" id="BGZK01000063">
    <property type="protein sequence ID" value="GBP14323.1"/>
    <property type="molecule type" value="Genomic_DNA"/>
</dbReference>